<reference evidence="9 10" key="1">
    <citation type="submission" date="2016-10" db="EMBL/GenBank/DDBJ databases">
        <authorList>
            <person name="de Groot N.N."/>
        </authorList>
    </citation>
    <scope>NUCLEOTIDE SEQUENCE [LARGE SCALE GENOMIC DNA]</scope>
    <source>
        <strain evidence="9 10">Vu-144</strain>
    </source>
</reference>
<keyword evidence="10" id="KW-1185">Reference proteome</keyword>
<feature type="transmembrane region" description="Helical" evidence="6">
    <location>
        <begin position="21"/>
        <end position="41"/>
    </location>
</feature>
<feature type="transmembrane region" description="Helical" evidence="6">
    <location>
        <begin position="748"/>
        <end position="769"/>
    </location>
</feature>
<evidence type="ECO:0000256" key="1">
    <source>
        <dbReference type="ARBA" id="ARBA00004651"/>
    </source>
</evidence>
<comment type="subcellular location">
    <subcellularLocation>
        <location evidence="1">Cell membrane</location>
        <topology evidence="1">Multi-pass membrane protein</topology>
    </subcellularLocation>
</comment>
<evidence type="ECO:0000313" key="9">
    <source>
        <dbReference type="EMBL" id="SEA25075.1"/>
    </source>
</evidence>
<dbReference type="PROSITE" id="PS51257">
    <property type="entry name" value="PROKAR_LIPOPROTEIN"/>
    <property type="match status" value="1"/>
</dbReference>
<dbReference type="OrthoDB" id="5933722at2"/>
<evidence type="ECO:0000256" key="4">
    <source>
        <dbReference type="ARBA" id="ARBA00022989"/>
    </source>
</evidence>
<feature type="transmembrane region" description="Helical" evidence="6">
    <location>
        <begin position="664"/>
        <end position="689"/>
    </location>
</feature>
<feature type="domain" description="ABC3 transporter permease C-terminal" evidence="7">
    <location>
        <begin position="668"/>
        <end position="781"/>
    </location>
</feature>
<feature type="domain" description="MacB-like periplasmic core" evidence="8">
    <location>
        <begin position="429"/>
        <end position="628"/>
    </location>
</feature>
<dbReference type="GO" id="GO:0022857">
    <property type="term" value="F:transmembrane transporter activity"/>
    <property type="evidence" value="ECO:0007669"/>
    <property type="project" value="TreeGrafter"/>
</dbReference>
<dbReference type="Pfam" id="PF12704">
    <property type="entry name" value="MacB_PCD"/>
    <property type="match status" value="2"/>
</dbReference>
<keyword evidence="2" id="KW-1003">Cell membrane</keyword>
<dbReference type="Proteomes" id="UP000199041">
    <property type="component" value="Unassembled WGS sequence"/>
</dbReference>
<keyword evidence="5 6" id="KW-0472">Membrane</keyword>
<dbReference type="GO" id="GO:0005886">
    <property type="term" value="C:plasma membrane"/>
    <property type="evidence" value="ECO:0007669"/>
    <property type="project" value="UniProtKB-SubCell"/>
</dbReference>
<organism evidence="9 10">
    <name type="scientific">Arachidicoccus rhizosphaerae</name>
    <dbReference type="NCBI Taxonomy" id="551991"/>
    <lineage>
        <taxon>Bacteria</taxon>
        <taxon>Pseudomonadati</taxon>
        <taxon>Bacteroidota</taxon>
        <taxon>Chitinophagia</taxon>
        <taxon>Chitinophagales</taxon>
        <taxon>Chitinophagaceae</taxon>
        <taxon>Arachidicoccus</taxon>
    </lineage>
</organism>
<dbReference type="STRING" id="551991.SAMN05192529_111134"/>
<evidence type="ECO:0000256" key="5">
    <source>
        <dbReference type="ARBA" id="ARBA00023136"/>
    </source>
</evidence>
<evidence type="ECO:0000256" key="3">
    <source>
        <dbReference type="ARBA" id="ARBA00022692"/>
    </source>
</evidence>
<evidence type="ECO:0000256" key="2">
    <source>
        <dbReference type="ARBA" id="ARBA00022475"/>
    </source>
</evidence>
<dbReference type="Pfam" id="PF02687">
    <property type="entry name" value="FtsX"/>
    <property type="match status" value="2"/>
</dbReference>
<dbReference type="InterPro" id="IPR003838">
    <property type="entry name" value="ABC3_permease_C"/>
</dbReference>
<accession>A0A1H3ZN50</accession>
<dbReference type="InterPro" id="IPR025857">
    <property type="entry name" value="MacB_PCD"/>
</dbReference>
<dbReference type="InterPro" id="IPR050250">
    <property type="entry name" value="Macrolide_Exporter_MacB"/>
</dbReference>
<feature type="transmembrane region" description="Helical" evidence="6">
    <location>
        <begin position="717"/>
        <end position="736"/>
    </location>
</feature>
<protein>
    <submittedName>
        <fullName evidence="9">Duplicated orphan permease</fullName>
    </submittedName>
</protein>
<feature type="domain" description="MacB-like periplasmic core" evidence="8">
    <location>
        <begin position="20"/>
        <end position="235"/>
    </location>
</feature>
<gene>
    <name evidence="9" type="ORF">SAMN05192529_111134</name>
</gene>
<evidence type="ECO:0000313" key="10">
    <source>
        <dbReference type="Proteomes" id="UP000199041"/>
    </source>
</evidence>
<evidence type="ECO:0000256" key="6">
    <source>
        <dbReference type="SAM" id="Phobius"/>
    </source>
</evidence>
<feature type="transmembrane region" description="Helical" evidence="6">
    <location>
        <begin position="414"/>
        <end position="438"/>
    </location>
</feature>
<keyword evidence="4 6" id="KW-1133">Transmembrane helix</keyword>
<feature type="transmembrane region" description="Helical" evidence="6">
    <location>
        <begin position="323"/>
        <end position="349"/>
    </location>
</feature>
<proteinExistence type="predicted"/>
<evidence type="ECO:0000259" key="7">
    <source>
        <dbReference type="Pfam" id="PF02687"/>
    </source>
</evidence>
<dbReference type="PANTHER" id="PTHR30572">
    <property type="entry name" value="MEMBRANE COMPONENT OF TRANSPORTER-RELATED"/>
    <property type="match status" value="1"/>
</dbReference>
<keyword evidence="3 6" id="KW-0812">Transmembrane</keyword>
<dbReference type="PANTHER" id="PTHR30572:SF18">
    <property type="entry name" value="ABC-TYPE MACROLIDE FAMILY EXPORT SYSTEM PERMEASE COMPONENT 2"/>
    <property type="match status" value="1"/>
</dbReference>
<feature type="transmembrane region" description="Helical" evidence="6">
    <location>
        <begin position="369"/>
        <end position="393"/>
    </location>
</feature>
<feature type="transmembrane region" description="Helical" evidence="6">
    <location>
        <begin position="279"/>
        <end position="298"/>
    </location>
</feature>
<sequence>MFKRFLVTTWRNFKRSKVFSVLNILGLAIGIACAGIILLWVEYYTTFNHTVKDRDRIFRMENAQVYGKDTYTFPVTPFAIRDELQNKYPGVETVVRYSDNGVNVTLGDRNFAEQGAYTDPEFLQMFSYEMLAGSAAAALNSPDGIAISAKVATAYFGSTEALGKTLLIDQQPYQIKGVFKDPADNMEFASVNILLPYSVYYNAHKDWDAWDTNTTGAWVKIKSGVTEGQVNQQLSGLAKSHNPDSKNTFFMYPMDRIALHGNLSGTKEAPGGRITMVKMFSLIALIILLIACINFMNLSTARSEKRSREIGLRKVLGSSRRQLVLRLLLEAVVMSFLALLLALLLIAVALPLFNGLIGLHLHPDLFNPWHMAFLLGLGLVSGLIAGLYPAFYLSSFNPIAALKGHSLKAGGAGWVRKVLVVLQFSVSAIIMVSIFVIYQQIRHMHDRDLGYNKNNVLYVSASQKLMASFPSLKAAVLQTGKVADLSLGSNTPLAMYNNGSGLRWEGSSSEDKVLITYVRTDDDYLKTLGIQLSSGRAFNQDPRADSNAVIINESLAKLMGKSGHVGGQIYYSDDSSQYLRIVGITRDFLYNNVAASKPAPLVFFNAPEQASMIFIRLKDGKDLSGTLATLKSVFAGFDGSQAFDYHFMDQAFENQFKQQRFTGALAVIFGGLAIIISCLGLFGLSAFMAEQRTREIGIRKVLGASVGSVVKMLTRDFILMVLLSCVIAFPVAYYLMNHYLMDFDYRISVQWYVFLVTAILMLMIAFITVSSQAFKAGRLNPVRAIKSE</sequence>
<dbReference type="EMBL" id="FNQY01000011">
    <property type="protein sequence ID" value="SEA25075.1"/>
    <property type="molecule type" value="Genomic_DNA"/>
</dbReference>
<name>A0A1H3ZN50_9BACT</name>
<dbReference type="AlphaFoldDB" id="A0A1H3ZN50"/>
<feature type="domain" description="ABC3 transporter permease C-terminal" evidence="7">
    <location>
        <begin position="282"/>
        <end position="398"/>
    </location>
</feature>
<evidence type="ECO:0000259" key="8">
    <source>
        <dbReference type="Pfam" id="PF12704"/>
    </source>
</evidence>
<dbReference type="RefSeq" id="WP_091398115.1">
    <property type="nucleotide sequence ID" value="NZ_FNQY01000011.1"/>
</dbReference>